<evidence type="ECO:0000313" key="3">
    <source>
        <dbReference type="EMBL" id="EFC49877.1"/>
    </source>
</evidence>
<dbReference type="GeneID" id="8852713"/>
<feature type="region of interest" description="Disordered" evidence="1">
    <location>
        <begin position="237"/>
        <end position="257"/>
    </location>
</feature>
<dbReference type="EMBL" id="GG738846">
    <property type="protein sequence ID" value="EFC49877.1"/>
    <property type="molecule type" value="Genomic_DNA"/>
</dbReference>
<dbReference type="Pfam" id="PF02002">
    <property type="entry name" value="TFIIE_alpha"/>
    <property type="match status" value="1"/>
</dbReference>
<sequence>MSLYHHHKTQTVYVLLRTVMRAFYDPVHAVVMDALLHYQTSQLDEVKESELAKKVNLQPSVVKKALLELYSDLLLTKEERATERKKGQKKYPSRSETYWRVDYEQCINAIRYKMYLLSLEVKKKVQADPTYTCTVCDEEYEAYDVTRLLDFATGTLICQTCGGQVDESRESLEKHEETISGSDSLEVRYNNQLQLIIEKLNECKAYVVPKEYRWNYKHIVTKEEADRKIEEQRKAIEREKSMGSHRPVSTISRNTQSNNLGATAHVAKASALSSSSYISLDPSANIKIDFVEERGIIDDDSDAHIQNNPVQKKPDNPFFLKQTVSSREYNDYNQANDVEDDDDHIISSKDREIDTSVYHELLEREAAENAKSEKMVDEFEAIDEGVMDNMITDTNEFESVTNFEQDNGMDGNNNEPMIFVAGVPVPYSQITPEHESAMTELEYEEYDRIKAEQEQIYDF</sequence>
<dbReference type="GO" id="GO:0005673">
    <property type="term" value="C:transcription factor TFIIE complex"/>
    <property type="evidence" value="ECO:0007669"/>
    <property type="project" value="TreeGrafter"/>
</dbReference>
<protein>
    <submittedName>
        <fullName evidence="3">Uncharacterized protein AM36</fullName>
    </submittedName>
</protein>
<dbReference type="VEuPathDB" id="AmoebaDB:NAEGRDRAFT_61798"/>
<dbReference type="PANTHER" id="PTHR13097:SF7">
    <property type="entry name" value="GENERAL TRANSCRIPTION FACTOR IIE SUBUNIT 1"/>
    <property type="match status" value="1"/>
</dbReference>
<name>D2UZ36_NAEGR</name>
<gene>
    <name evidence="3" type="primary">AM36</name>
    <name evidence="3" type="ORF">NAEGRDRAFT_61798</name>
</gene>
<reference evidence="3 4" key="1">
    <citation type="journal article" date="2010" name="Cell">
        <title>The genome of Naegleria gruberi illuminates early eukaryotic versatility.</title>
        <authorList>
            <person name="Fritz-Laylin L.K."/>
            <person name="Prochnik S.E."/>
            <person name="Ginger M.L."/>
            <person name="Dacks J.B."/>
            <person name="Carpenter M.L."/>
            <person name="Field M.C."/>
            <person name="Kuo A."/>
            <person name="Paredez A."/>
            <person name="Chapman J."/>
            <person name="Pham J."/>
            <person name="Shu S."/>
            <person name="Neupane R."/>
            <person name="Cipriano M."/>
            <person name="Mancuso J."/>
            <person name="Tu H."/>
            <person name="Salamov A."/>
            <person name="Lindquist E."/>
            <person name="Shapiro H."/>
            <person name="Lucas S."/>
            <person name="Grigoriev I.V."/>
            <person name="Cande W.Z."/>
            <person name="Fulton C."/>
            <person name="Rokhsar D.S."/>
            <person name="Dawson S.C."/>
        </authorList>
    </citation>
    <scope>NUCLEOTIDE SEQUENCE [LARGE SCALE GENOMIC DNA]</scope>
    <source>
        <strain evidence="3 4">NEG-M</strain>
    </source>
</reference>
<proteinExistence type="predicted"/>
<dbReference type="FunCoup" id="D2UZ36">
    <property type="interactions" value="307"/>
</dbReference>
<accession>D2UZ36</accession>
<feature type="domain" description="Transcription initiation factor IIE subunit alpha N-terminal" evidence="2">
    <location>
        <begin position="26"/>
        <end position="177"/>
    </location>
</feature>
<keyword evidence="4" id="KW-1185">Reference proteome</keyword>
<dbReference type="InParanoid" id="D2UZ36"/>
<dbReference type="eggNOG" id="KOG2593">
    <property type="taxonomic scope" value="Eukaryota"/>
</dbReference>
<organism evidence="4">
    <name type="scientific">Naegleria gruberi</name>
    <name type="common">Amoeba</name>
    <dbReference type="NCBI Taxonomy" id="5762"/>
    <lineage>
        <taxon>Eukaryota</taxon>
        <taxon>Discoba</taxon>
        <taxon>Heterolobosea</taxon>
        <taxon>Tetramitia</taxon>
        <taxon>Eutetramitia</taxon>
        <taxon>Vahlkampfiidae</taxon>
        <taxon>Naegleria</taxon>
    </lineage>
</organism>
<dbReference type="RefSeq" id="XP_002682621.1">
    <property type="nucleotide sequence ID" value="XM_002682575.1"/>
</dbReference>
<dbReference type="SUPFAM" id="SSF57783">
    <property type="entry name" value="Zinc beta-ribbon"/>
    <property type="match status" value="1"/>
</dbReference>
<dbReference type="InterPro" id="IPR013083">
    <property type="entry name" value="Znf_RING/FYVE/PHD"/>
</dbReference>
<dbReference type="KEGG" id="ngr:NAEGRDRAFT_61798"/>
<dbReference type="Proteomes" id="UP000006671">
    <property type="component" value="Unassembled WGS sequence"/>
</dbReference>
<dbReference type="InterPro" id="IPR024550">
    <property type="entry name" value="TFIIEa/SarR/Rpc3_HTH_dom"/>
</dbReference>
<dbReference type="STRING" id="5762.D2UZ36"/>
<dbReference type="SMART" id="SM00531">
    <property type="entry name" value="TFIIE"/>
    <property type="match status" value="1"/>
</dbReference>
<feature type="compositionally biased region" description="Polar residues" evidence="1">
    <location>
        <begin position="247"/>
        <end position="257"/>
    </location>
</feature>
<dbReference type="InterPro" id="IPR002853">
    <property type="entry name" value="TFIIE_asu"/>
</dbReference>
<dbReference type="OMA" id="DYEQCIN"/>
<evidence type="ECO:0000256" key="1">
    <source>
        <dbReference type="SAM" id="MobiDB-lite"/>
    </source>
</evidence>
<dbReference type="OrthoDB" id="361102at2759"/>
<dbReference type="GO" id="GO:0006367">
    <property type="term" value="P:transcription initiation at RNA polymerase II promoter"/>
    <property type="evidence" value="ECO:0007669"/>
    <property type="project" value="InterPro"/>
</dbReference>
<dbReference type="PANTHER" id="PTHR13097">
    <property type="entry name" value="TRANSCRIPTION INITIATION FACTOR IIE, ALPHA SUBUNIT"/>
    <property type="match status" value="1"/>
</dbReference>
<dbReference type="InterPro" id="IPR039997">
    <property type="entry name" value="TFE"/>
</dbReference>
<dbReference type="Gene3D" id="3.30.40.10">
    <property type="entry name" value="Zinc/RING finger domain, C3HC4 (zinc finger)"/>
    <property type="match status" value="1"/>
</dbReference>
<evidence type="ECO:0000259" key="2">
    <source>
        <dbReference type="SMART" id="SM00531"/>
    </source>
</evidence>
<dbReference type="AlphaFoldDB" id="D2UZ36"/>
<evidence type="ECO:0000313" key="4">
    <source>
        <dbReference type="Proteomes" id="UP000006671"/>
    </source>
</evidence>